<proteinExistence type="predicted"/>
<comment type="caution">
    <text evidence="2">The sequence shown here is derived from an EMBL/GenBank/DDBJ whole genome shotgun (WGS) entry which is preliminary data.</text>
</comment>
<evidence type="ECO:0000313" key="3">
    <source>
        <dbReference type="Proteomes" id="UP000265520"/>
    </source>
</evidence>
<protein>
    <submittedName>
        <fullName evidence="2">Uncharacterized protein</fullName>
    </submittedName>
</protein>
<dbReference type="Proteomes" id="UP000265520">
    <property type="component" value="Unassembled WGS sequence"/>
</dbReference>
<feature type="non-terminal residue" evidence="2">
    <location>
        <position position="1"/>
    </location>
</feature>
<dbReference type="AlphaFoldDB" id="A0A392SL76"/>
<dbReference type="EMBL" id="LXQA010403952">
    <property type="protein sequence ID" value="MCI49623.1"/>
    <property type="molecule type" value="Genomic_DNA"/>
</dbReference>
<reference evidence="2 3" key="1">
    <citation type="journal article" date="2018" name="Front. Plant Sci.">
        <title>Red Clover (Trifolium pratense) and Zigzag Clover (T. medium) - A Picture of Genomic Similarities and Differences.</title>
        <authorList>
            <person name="Dluhosova J."/>
            <person name="Istvanek J."/>
            <person name="Nedelnik J."/>
            <person name="Repkova J."/>
        </authorList>
    </citation>
    <scope>NUCLEOTIDE SEQUENCE [LARGE SCALE GENOMIC DNA]</scope>
    <source>
        <strain evidence="3">cv. 10/8</strain>
        <tissue evidence="2">Leaf</tissue>
    </source>
</reference>
<feature type="compositionally biased region" description="Basic and acidic residues" evidence="1">
    <location>
        <begin position="74"/>
        <end position="101"/>
    </location>
</feature>
<evidence type="ECO:0000256" key="1">
    <source>
        <dbReference type="SAM" id="MobiDB-lite"/>
    </source>
</evidence>
<organism evidence="2 3">
    <name type="scientific">Trifolium medium</name>
    <dbReference type="NCBI Taxonomy" id="97028"/>
    <lineage>
        <taxon>Eukaryota</taxon>
        <taxon>Viridiplantae</taxon>
        <taxon>Streptophyta</taxon>
        <taxon>Embryophyta</taxon>
        <taxon>Tracheophyta</taxon>
        <taxon>Spermatophyta</taxon>
        <taxon>Magnoliopsida</taxon>
        <taxon>eudicotyledons</taxon>
        <taxon>Gunneridae</taxon>
        <taxon>Pentapetalae</taxon>
        <taxon>rosids</taxon>
        <taxon>fabids</taxon>
        <taxon>Fabales</taxon>
        <taxon>Fabaceae</taxon>
        <taxon>Papilionoideae</taxon>
        <taxon>50 kb inversion clade</taxon>
        <taxon>NPAAA clade</taxon>
        <taxon>Hologalegina</taxon>
        <taxon>IRL clade</taxon>
        <taxon>Trifolieae</taxon>
        <taxon>Trifolium</taxon>
    </lineage>
</organism>
<keyword evidence="3" id="KW-1185">Reference proteome</keyword>
<accession>A0A392SL76</accession>
<sequence>KEAVKVPNHPLLVKKSSRPLPKIPPMIFDNEPKDVILEYMRMMKEEGITITRADITPAPTEDRKGKRVVASGAGKEKAEVVVKEKKKSDASSVSDKDNVTK</sequence>
<evidence type="ECO:0000313" key="2">
    <source>
        <dbReference type="EMBL" id="MCI49623.1"/>
    </source>
</evidence>
<name>A0A392SL76_9FABA</name>
<feature type="region of interest" description="Disordered" evidence="1">
    <location>
        <begin position="54"/>
        <end position="101"/>
    </location>
</feature>
<feature type="non-terminal residue" evidence="2">
    <location>
        <position position="101"/>
    </location>
</feature>